<dbReference type="InterPro" id="IPR002575">
    <property type="entry name" value="Aminoglycoside_PTrfase"/>
</dbReference>
<accession>A0A2I1D0C6</accession>
<dbReference type="EMBL" id="MSFM01000008">
    <property type="protein sequence ID" value="PKY03326.1"/>
    <property type="molecule type" value="Genomic_DNA"/>
</dbReference>
<evidence type="ECO:0000313" key="3">
    <source>
        <dbReference type="Proteomes" id="UP000234254"/>
    </source>
</evidence>
<feature type="domain" description="Aminoglycoside phosphotransferase" evidence="1">
    <location>
        <begin position="69"/>
        <end position="249"/>
    </location>
</feature>
<dbReference type="RefSeq" id="XP_024691920.1">
    <property type="nucleotide sequence ID" value="XM_024838240.1"/>
</dbReference>
<dbReference type="PANTHER" id="PTHR21310:SF37">
    <property type="entry name" value="AMINOGLYCOSIDE PHOSPHOTRANSFERASE DOMAIN-CONTAINING PROTEIN"/>
    <property type="match status" value="1"/>
</dbReference>
<dbReference type="PANTHER" id="PTHR21310">
    <property type="entry name" value="AMINOGLYCOSIDE PHOSPHOTRANSFERASE-RELATED-RELATED"/>
    <property type="match status" value="1"/>
</dbReference>
<comment type="caution">
    <text evidence="2">The sequence shown here is derived from an EMBL/GenBank/DDBJ whole genome shotgun (WGS) entry which is preliminary data.</text>
</comment>
<dbReference type="Pfam" id="PF01636">
    <property type="entry name" value="APH"/>
    <property type="match status" value="1"/>
</dbReference>
<dbReference type="GeneID" id="36545764"/>
<dbReference type="AlphaFoldDB" id="A0A2I1D0C6"/>
<dbReference type="VEuPathDB" id="FungiDB:P168DRAFT_298113"/>
<dbReference type="InterPro" id="IPR011009">
    <property type="entry name" value="Kinase-like_dom_sf"/>
</dbReference>
<dbReference type="OrthoDB" id="5412996at2759"/>
<evidence type="ECO:0000313" key="2">
    <source>
        <dbReference type="EMBL" id="PKY03326.1"/>
    </source>
</evidence>
<dbReference type="SUPFAM" id="SSF56112">
    <property type="entry name" value="Protein kinase-like (PK-like)"/>
    <property type="match status" value="1"/>
</dbReference>
<dbReference type="InterPro" id="IPR051678">
    <property type="entry name" value="AGP_Transferase"/>
</dbReference>
<dbReference type="Gene3D" id="3.90.1200.10">
    <property type="match status" value="1"/>
</dbReference>
<reference evidence="2" key="1">
    <citation type="submission" date="2016-12" db="EMBL/GenBank/DDBJ databases">
        <title>The genomes of Aspergillus section Nigri reveals drivers in fungal speciation.</title>
        <authorList>
            <consortium name="DOE Joint Genome Institute"/>
            <person name="Vesth T.C."/>
            <person name="Nybo J."/>
            <person name="Theobald S."/>
            <person name="Brandl J."/>
            <person name="Frisvad J.C."/>
            <person name="Nielsen K.F."/>
            <person name="Lyhne E.K."/>
            <person name="Kogle M.E."/>
            <person name="Kuo A."/>
            <person name="Riley R."/>
            <person name="Clum A."/>
            <person name="Nolan M."/>
            <person name="Lipzen A."/>
            <person name="Salamov A."/>
            <person name="Henrissat B."/>
            <person name="Wiebenga A."/>
            <person name="De vries R.P."/>
            <person name="Grigoriev I.V."/>
            <person name="Mortensen U.H."/>
            <person name="Andersen M.R."/>
            <person name="Baker S.E."/>
        </authorList>
    </citation>
    <scope>NUCLEOTIDE SEQUENCE</scope>
    <source>
        <strain evidence="2">IBT 28561</strain>
    </source>
</reference>
<dbReference type="Proteomes" id="UP000234254">
    <property type="component" value="Unassembled WGS sequence"/>
</dbReference>
<proteinExistence type="predicted"/>
<gene>
    <name evidence="2" type="ORF">P168DRAFT_298113</name>
</gene>
<protein>
    <recommendedName>
        <fullName evidence="1">Aminoglycoside phosphotransferase domain-containing protein</fullName>
    </recommendedName>
</protein>
<organism evidence="2 3">
    <name type="scientific">Aspergillus campestris (strain IBT 28561)</name>
    <dbReference type="NCBI Taxonomy" id="1392248"/>
    <lineage>
        <taxon>Eukaryota</taxon>
        <taxon>Fungi</taxon>
        <taxon>Dikarya</taxon>
        <taxon>Ascomycota</taxon>
        <taxon>Pezizomycotina</taxon>
        <taxon>Eurotiomycetes</taxon>
        <taxon>Eurotiomycetidae</taxon>
        <taxon>Eurotiales</taxon>
        <taxon>Aspergillaceae</taxon>
        <taxon>Aspergillus</taxon>
        <taxon>Aspergillus subgen. Circumdati</taxon>
    </lineage>
</organism>
<evidence type="ECO:0000259" key="1">
    <source>
        <dbReference type="Pfam" id="PF01636"/>
    </source>
</evidence>
<keyword evidence="3" id="KW-1185">Reference proteome</keyword>
<sequence>MQLAKQHRPGKTVPACLWGSGAFNICYRVRYDEGPDIIIRFAALGRAILRREKEYFDTCSEVFGHGICWACPYIIMSFLEGVPLSLLLKDPSAGGRPVLNPQISDQSLKRAYREMAAVIVELSRYEFDSIVRPLTLNMNELMVSANLPEEAFPSHTFKSSTEYFEALAMQHLSHLRLQQRDAVSNEEDCRKKFTARCLFLDITRKLSTEHPQGPFRLYCDDFRPSNVLIELDPFRVSGVIDWEFTYAAPAEMRWPKDWEGDLDLFLAHYLPRLCLFLKRLSPRIEDSMKTGLFFTSLDDRIELLNPEEKQEMAELVDLKTGQLCYPGH</sequence>
<name>A0A2I1D0C6_ASPC2</name>